<dbReference type="GO" id="GO:0003735">
    <property type="term" value="F:structural constituent of ribosome"/>
    <property type="evidence" value="ECO:0007669"/>
    <property type="project" value="InterPro"/>
</dbReference>
<evidence type="ECO:0000313" key="7">
    <source>
        <dbReference type="EMBL" id="ETR74459.1"/>
    </source>
</evidence>
<dbReference type="GO" id="GO:0006412">
    <property type="term" value="P:translation"/>
    <property type="evidence" value="ECO:0007669"/>
    <property type="project" value="UniProtKB-UniRule"/>
</dbReference>
<gene>
    <name evidence="6" type="primary">rplJ</name>
    <name evidence="7" type="ORF">OMM_00172</name>
</gene>
<comment type="subunit">
    <text evidence="6">Part of the ribosomal stalk of the 50S ribosomal subunit. The N-terminus interacts with L11 and the large rRNA to form the base of the stalk. The C-terminus forms an elongated spine to which L12 dimers bind in a sequential fashion forming a multimeric L10(L12)X complex.</text>
</comment>
<protein>
    <recommendedName>
        <fullName evidence="5 6">Large ribosomal subunit protein uL10</fullName>
    </recommendedName>
</protein>
<evidence type="ECO:0000256" key="3">
    <source>
        <dbReference type="ARBA" id="ARBA00022980"/>
    </source>
</evidence>
<dbReference type="PROSITE" id="PS01109">
    <property type="entry name" value="RIBOSOMAL_L10"/>
    <property type="match status" value="1"/>
</dbReference>
<keyword evidence="4 6" id="KW-0687">Ribonucleoprotein</keyword>
<dbReference type="Proteomes" id="UP000189670">
    <property type="component" value="Unassembled WGS sequence"/>
</dbReference>
<dbReference type="HAMAP" id="MF_00362">
    <property type="entry name" value="Ribosomal_uL10"/>
    <property type="match status" value="1"/>
</dbReference>
<evidence type="ECO:0000256" key="4">
    <source>
        <dbReference type="ARBA" id="ARBA00023274"/>
    </source>
</evidence>
<evidence type="ECO:0000313" key="8">
    <source>
        <dbReference type="Proteomes" id="UP000189670"/>
    </source>
</evidence>
<comment type="function">
    <text evidence="1 6">Forms part of the ribosomal stalk, playing a central role in the interaction of the ribosome with GTP-bound translation factors.</text>
</comment>
<sequence>MNREEKQRIVENIHQKFTDAEVVIATDPKGLNVAEMTDLRRQLRQASVDYQVVKNTLLTRASENTGVASITQFFRGPSAVAISANDPVAPAKILSKFAEDNPKLEIKVGVMGIKVLDINDIKALSKLPSREELLAKLLSCMNAVPGNFVRTLAAIPGGFVNLLQGIKDKKESDESA</sequence>
<dbReference type="PANTHER" id="PTHR11560">
    <property type="entry name" value="39S RIBOSOMAL PROTEIN L10, MITOCHONDRIAL"/>
    <property type="match status" value="1"/>
</dbReference>
<reference evidence="8" key="1">
    <citation type="submission" date="2012-11" db="EMBL/GenBank/DDBJ databases">
        <authorList>
            <person name="Lucero-Rivera Y.E."/>
            <person name="Tovar-Ramirez D."/>
        </authorList>
    </citation>
    <scope>NUCLEOTIDE SEQUENCE [LARGE SCALE GENOMIC DNA]</scope>
    <source>
        <strain evidence="8">Araruama</strain>
    </source>
</reference>
<dbReference type="EMBL" id="ATBP01000006">
    <property type="protein sequence ID" value="ETR74459.1"/>
    <property type="molecule type" value="Genomic_DNA"/>
</dbReference>
<dbReference type="NCBIfam" id="NF000955">
    <property type="entry name" value="PRK00099.1-1"/>
    <property type="match status" value="1"/>
</dbReference>
<organism evidence="7 8">
    <name type="scientific">Candidatus Magnetoglobus multicellularis str. Araruama</name>
    <dbReference type="NCBI Taxonomy" id="890399"/>
    <lineage>
        <taxon>Bacteria</taxon>
        <taxon>Pseudomonadati</taxon>
        <taxon>Thermodesulfobacteriota</taxon>
        <taxon>Desulfobacteria</taxon>
        <taxon>Desulfobacterales</taxon>
        <taxon>Desulfobacteraceae</taxon>
        <taxon>Candidatus Magnetoglobus</taxon>
    </lineage>
</organism>
<evidence type="ECO:0000256" key="6">
    <source>
        <dbReference type="HAMAP-Rule" id="MF_00362"/>
    </source>
</evidence>
<accession>A0A1V1PHT4</accession>
<keyword evidence="6" id="KW-0694">RNA-binding</keyword>
<evidence type="ECO:0000256" key="2">
    <source>
        <dbReference type="ARBA" id="ARBA00008889"/>
    </source>
</evidence>
<dbReference type="InterPro" id="IPR001790">
    <property type="entry name" value="Ribosomal_uL10"/>
</dbReference>
<evidence type="ECO:0000256" key="5">
    <source>
        <dbReference type="ARBA" id="ARBA00035202"/>
    </source>
</evidence>
<keyword evidence="3 6" id="KW-0689">Ribosomal protein</keyword>
<dbReference type="InterPro" id="IPR022973">
    <property type="entry name" value="Ribosomal_uL10_bac"/>
</dbReference>
<dbReference type="SUPFAM" id="SSF160369">
    <property type="entry name" value="Ribosomal protein L10-like"/>
    <property type="match status" value="1"/>
</dbReference>
<dbReference type="GO" id="GO:0015934">
    <property type="term" value="C:large ribosomal subunit"/>
    <property type="evidence" value="ECO:0007669"/>
    <property type="project" value="InterPro"/>
</dbReference>
<dbReference type="Pfam" id="PF00466">
    <property type="entry name" value="Ribosomal_L10"/>
    <property type="match status" value="1"/>
</dbReference>
<dbReference type="Gene3D" id="6.10.250.290">
    <property type="match status" value="1"/>
</dbReference>
<dbReference type="InterPro" id="IPR047865">
    <property type="entry name" value="Ribosomal_uL10_bac_type"/>
</dbReference>
<keyword evidence="6" id="KW-0699">rRNA-binding</keyword>
<dbReference type="AlphaFoldDB" id="A0A1V1PHT4"/>
<name>A0A1V1PHT4_9BACT</name>
<dbReference type="Gene3D" id="3.30.70.1730">
    <property type="match status" value="1"/>
</dbReference>
<dbReference type="InterPro" id="IPR043141">
    <property type="entry name" value="Ribosomal_uL10-like_sf"/>
</dbReference>
<comment type="caution">
    <text evidence="7">The sequence shown here is derived from an EMBL/GenBank/DDBJ whole genome shotgun (WGS) entry which is preliminary data.</text>
</comment>
<dbReference type="GO" id="GO:0070180">
    <property type="term" value="F:large ribosomal subunit rRNA binding"/>
    <property type="evidence" value="ECO:0007669"/>
    <property type="project" value="UniProtKB-UniRule"/>
</dbReference>
<evidence type="ECO:0000256" key="1">
    <source>
        <dbReference type="ARBA" id="ARBA00002633"/>
    </source>
</evidence>
<dbReference type="InterPro" id="IPR002363">
    <property type="entry name" value="Ribosomal_uL10_CS_bac"/>
</dbReference>
<dbReference type="CDD" id="cd05797">
    <property type="entry name" value="Ribosomal_L10"/>
    <property type="match status" value="1"/>
</dbReference>
<comment type="similarity">
    <text evidence="2 6">Belongs to the universal ribosomal protein uL10 family.</text>
</comment>
<proteinExistence type="inferred from homology"/>